<feature type="domain" description="Mur ligase central" evidence="1">
    <location>
        <begin position="168"/>
        <end position="327"/>
    </location>
</feature>
<dbReference type="SUPFAM" id="SSF160113">
    <property type="entry name" value="YegP-like"/>
    <property type="match status" value="1"/>
</dbReference>
<dbReference type="Gene3D" id="3.40.1190.10">
    <property type="entry name" value="Mur-like, catalytic domain"/>
    <property type="match status" value="1"/>
</dbReference>
<organism evidence="2 3">
    <name type="scientific">Methanococcoides cohabitans</name>
    <dbReference type="NCBI Taxonomy" id="3136559"/>
    <lineage>
        <taxon>Archaea</taxon>
        <taxon>Methanobacteriati</taxon>
        <taxon>Methanobacteriota</taxon>
        <taxon>Stenosarchaea group</taxon>
        <taxon>Methanomicrobia</taxon>
        <taxon>Methanosarcinales</taxon>
        <taxon>Methanosarcinaceae</taxon>
        <taxon>Methanococcoides</taxon>
    </lineage>
</organism>
<dbReference type="PANTHER" id="PTHR43445">
    <property type="entry name" value="UDP-N-ACETYLMURAMATE--L-ALANINE LIGASE-RELATED"/>
    <property type="match status" value="1"/>
</dbReference>
<dbReference type="InterPro" id="IPR013221">
    <property type="entry name" value="Mur_ligase_cen"/>
</dbReference>
<dbReference type="EMBL" id="JBCAUS010000007">
    <property type="protein sequence ID" value="MEL4306256.1"/>
    <property type="molecule type" value="Genomic_DNA"/>
</dbReference>
<dbReference type="Pfam" id="PF08245">
    <property type="entry name" value="Mur_ligase_M"/>
    <property type="match status" value="1"/>
</dbReference>
<dbReference type="GO" id="GO:0016874">
    <property type="term" value="F:ligase activity"/>
    <property type="evidence" value="ECO:0007669"/>
    <property type="project" value="UniProtKB-KW"/>
</dbReference>
<evidence type="ECO:0000313" key="2">
    <source>
        <dbReference type="EMBL" id="MEL4306256.1"/>
    </source>
</evidence>
<sequence>MKRATYEIYNKAGGWTWRLRNKEEILAYSGKMFPSSSEAWREVDRVRAMAARLAGIDAFQDIPLEEIPSMEIANADDIDWHLTFCSGNTVACSARHYDVHEDAKEMRKELLRDMIGAVKVFVMDDSDDLLTFSVGRKGPMECLGCFLKRGRKHRNLLELTDMRIDVVGIRGKSSTVHRLSEIFTRRGYNSLAKVTGNRPHLIVNGFSIPIERMGPNVTLYENIHGYQEFVPIIESYSPDERKDIAIFENQAITEYTTRMVNEVFVKPHIVVITNVRQDHLSTLGRDKIEIARAFARSIPKGTLVINCEQNAVLQDYMMDEIEKRGATVKNVVVPEEHRGLLGAETVHSLNYVLEEVGSVPIPFEELDAYIMSMQPRWMELEGGCTIFNAAEVNDVESTEMIRKQLAGKNKVLPFVYLRDERRGRSFSFVNYLNHLFEKGYIEEVFVGGRTIAPFAKNIIAPTRQFSADDDASMVLDEMEKKGIPIVLMGNTVDDFMRNMELEISRRVKMGGNKHYSPEVDTLEKVSTNIRSV</sequence>
<dbReference type="PANTHER" id="PTHR43445:SF1">
    <property type="entry name" value="PGA SYNTHASE CAPB"/>
    <property type="match status" value="1"/>
</dbReference>
<dbReference type="InterPro" id="IPR036565">
    <property type="entry name" value="Mur-like_cat_sf"/>
</dbReference>
<proteinExistence type="predicted"/>
<evidence type="ECO:0000259" key="1">
    <source>
        <dbReference type="Pfam" id="PF08245"/>
    </source>
</evidence>
<comment type="caution">
    <text evidence="2">The sequence shown here is derived from an EMBL/GenBank/DDBJ whole genome shotgun (WGS) entry which is preliminary data.</text>
</comment>
<dbReference type="RefSeq" id="WP_342127863.1">
    <property type="nucleotide sequence ID" value="NZ_JBCAUS010000007.1"/>
</dbReference>
<name>A0ABU9KV32_9EURY</name>
<protein>
    <submittedName>
        <fullName evidence="2">Mur ligase family protein</fullName>
    </submittedName>
</protein>
<accession>A0ABU9KV32</accession>
<reference evidence="2 3" key="1">
    <citation type="submission" date="2024-04" db="EMBL/GenBank/DDBJ databases">
        <title>Methanococcoides sp. LMO-2.</title>
        <authorList>
            <person name="Liang L."/>
        </authorList>
    </citation>
    <scope>NUCLEOTIDE SEQUENCE [LARGE SCALE GENOMIC DNA]</scope>
    <source>
        <strain evidence="2 3">LMO-2</strain>
    </source>
</reference>
<dbReference type="SUPFAM" id="SSF53623">
    <property type="entry name" value="MurD-like peptide ligases, catalytic domain"/>
    <property type="match status" value="1"/>
</dbReference>
<dbReference type="InterPro" id="IPR036913">
    <property type="entry name" value="YegP-like_sf"/>
</dbReference>
<dbReference type="InterPro" id="IPR050061">
    <property type="entry name" value="MurCDEF_pg_biosynth"/>
</dbReference>
<evidence type="ECO:0000313" key="3">
    <source>
        <dbReference type="Proteomes" id="UP001396646"/>
    </source>
</evidence>
<keyword evidence="2" id="KW-0436">Ligase</keyword>
<dbReference type="Gene3D" id="2.30.29.80">
    <property type="match status" value="1"/>
</dbReference>
<gene>
    <name evidence="2" type="ORF">WOA13_10545</name>
</gene>
<dbReference type="Proteomes" id="UP001396646">
    <property type="component" value="Unassembled WGS sequence"/>
</dbReference>
<keyword evidence="3" id="KW-1185">Reference proteome</keyword>